<dbReference type="InterPro" id="IPR028098">
    <property type="entry name" value="Glyco_trans_4-like_N"/>
</dbReference>
<feature type="domain" description="Glycosyl transferase family 1" evidence="1">
    <location>
        <begin position="170"/>
        <end position="295"/>
    </location>
</feature>
<dbReference type="Gene3D" id="3.40.50.2000">
    <property type="entry name" value="Glycogen Phosphorylase B"/>
    <property type="match status" value="2"/>
</dbReference>
<name>A0ABD6D573_9EURY</name>
<sequence length="357" mass="39680">MRVAFVSMYTLHTRDTDVTRRLARLAGLLAEAGHDVHVLCGRWWDGSHPTFEQDEITYRAVDGDFSSRLFVSKLPFALRRTAPDVVHVPNSPVGHARAAKAACRLLRTPLVVDWWADGVGDSEADYRKLARSADALIAPSETVKTVVRGHGGPEDNISVLPPSIDFDLVESAEVDDRIDYVYSRRLDAEANVETFLLALAELRTREWQAAVIGSGPALDDAKRTAKDLRIQDRVAFLGELPEAERIPIFKGAQVFAQTATHEPFATELLWGVACGCVGIAEYQVDSAAHELIERKSRLPGTRGSMVSTPQELADEIVAAEGMDHRTVNPTYEQYDHDPVIDQYVDCYRRVVDDYGFF</sequence>
<reference evidence="3 4" key="1">
    <citation type="journal article" date="2019" name="Int. J. Syst. Evol. Microbiol.">
        <title>The Global Catalogue of Microorganisms (GCM) 10K type strain sequencing project: providing services to taxonomists for standard genome sequencing and annotation.</title>
        <authorList>
            <consortium name="The Broad Institute Genomics Platform"/>
            <consortium name="The Broad Institute Genome Sequencing Center for Infectious Disease"/>
            <person name="Wu L."/>
            <person name="Ma J."/>
        </authorList>
    </citation>
    <scope>NUCLEOTIDE SEQUENCE [LARGE SCALE GENOMIC DNA]</scope>
    <source>
        <strain evidence="3 4">CGMCC 1.10593</strain>
    </source>
</reference>
<dbReference type="Proteomes" id="UP001597052">
    <property type="component" value="Unassembled WGS sequence"/>
</dbReference>
<comment type="caution">
    <text evidence="3">The sequence shown here is derived from an EMBL/GenBank/DDBJ whole genome shotgun (WGS) entry which is preliminary data.</text>
</comment>
<accession>A0ABD6D573</accession>
<dbReference type="Pfam" id="PF13439">
    <property type="entry name" value="Glyco_transf_4"/>
    <property type="match status" value="1"/>
</dbReference>
<keyword evidence="4" id="KW-1185">Reference proteome</keyword>
<dbReference type="RefSeq" id="WP_256394849.1">
    <property type="nucleotide sequence ID" value="NZ_JANHDJ010000001.1"/>
</dbReference>
<dbReference type="PANTHER" id="PTHR12526:SF630">
    <property type="entry name" value="GLYCOSYLTRANSFERASE"/>
    <property type="match status" value="1"/>
</dbReference>
<keyword evidence="3" id="KW-0808">Transferase</keyword>
<proteinExistence type="predicted"/>
<evidence type="ECO:0000313" key="4">
    <source>
        <dbReference type="Proteomes" id="UP001597052"/>
    </source>
</evidence>
<dbReference type="GO" id="GO:0016757">
    <property type="term" value="F:glycosyltransferase activity"/>
    <property type="evidence" value="ECO:0007669"/>
    <property type="project" value="UniProtKB-KW"/>
</dbReference>
<organism evidence="3 4">
    <name type="scientific">Halohasta litorea</name>
    <dbReference type="NCBI Taxonomy" id="869891"/>
    <lineage>
        <taxon>Archaea</taxon>
        <taxon>Methanobacteriati</taxon>
        <taxon>Methanobacteriota</taxon>
        <taxon>Stenosarchaea group</taxon>
        <taxon>Halobacteria</taxon>
        <taxon>Halobacteriales</taxon>
        <taxon>Haloferacaceae</taxon>
        <taxon>Halohasta</taxon>
    </lineage>
</organism>
<dbReference type="EMBL" id="JBHUDM010000001">
    <property type="protein sequence ID" value="MFD1641156.1"/>
    <property type="molecule type" value="Genomic_DNA"/>
</dbReference>
<dbReference type="SUPFAM" id="SSF53756">
    <property type="entry name" value="UDP-Glycosyltransferase/glycogen phosphorylase"/>
    <property type="match status" value="1"/>
</dbReference>
<protein>
    <submittedName>
        <fullName evidence="3">Glycosyltransferase</fullName>
        <ecNumber evidence="3">2.4.-.-</ecNumber>
    </submittedName>
</protein>
<dbReference type="AlphaFoldDB" id="A0ABD6D573"/>
<dbReference type="EC" id="2.4.-.-" evidence="3"/>
<gene>
    <name evidence="3" type="ORF">ACFSBW_04605</name>
</gene>
<keyword evidence="3" id="KW-0328">Glycosyltransferase</keyword>
<dbReference type="InterPro" id="IPR001296">
    <property type="entry name" value="Glyco_trans_1"/>
</dbReference>
<evidence type="ECO:0000313" key="3">
    <source>
        <dbReference type="EMBL" id="MFD1641156.1"/>
    </source>
</evidence>
<evidence type="ECO:0000259" key="1">
    <source>
        <dbReference type="Pfam" id="PF00534"/>
    </source>
</evidence>
<dbReference type="PANTHER" id="PTHR12526">
    <property type="entry name" value="GLYCOSYLTRANSFERASE"/>
    <property type="match status" value="1"/>
</dbReference>
<feature type="domain" description="Glycosyltransferase subfamily 4-like N-terminal" evidence="2">
    <location>
        <begin position="18"/>
        <end position="167"/>
    </location>
</feature>
<evidence type="ECO:0000259" key="2">
    <source>
        <dbReference type="Pfam" id="PF13439"/>
    </source>
</evidence>
<dbReference type="Pfam" id="PF00534">
    <property type="entry name" value="Glycos_transf_1"/>
    <property type="match status" value="1"/>
</dbReference>